<dbReference type="NCBIfam" id="TIGR04056">
    <property type="entry name" value="OMP_RagA_SusC"/>
    <property type="match status" value="1"/>
</dbReference>
<dbReference type="SUPFAM" id="SSF56935">
    <property type="entry name" value="Porins"/>
    <property type="match status" value="1"/>
</dbReference>
<dbReference type="Gene3D" id="2.170.130.10">
    <property type="entry name" value="TonB-dependent receptor, plug domain"/>
    <property type="match status" value="1"/>
</dbReference>
<evidence type="ECO:0000256" key="1">
    <source>
        <dbReference type="ARBA" id="ARBA00004571"/>
    </source>
</evidence>
<dbReference type="InterPro" id="IPR023997">
    <property type="entry name" value="TonB-dep_OMP_SusC/RagA_CS"/>
</dbReference>
<keyword evidence="2 7" id="KW-0813">Transport</keyword>
<keyword evidence="5 7" id="KW-0472">Membrane</keyword>
<gene>
    <name evidence="8" type="ORF">RVH43_01090</name>
</gene>
<protein>
    <submittedName>
        <fullName evidence="8">TonB-dependent receptor</fullName>
    </submittedName>
</protein>
<dbReference type="InterPro" id="IPR039426">
    <property type="entry name" value="TonB-dep_rcpt-like"/>
</dbReference>
<dbReference type="FunFam" id="2.60.40.1120:FF:000003">
    <property type="entry name" value="Outer membrane protein Omp121"/>
    <property type="match status" value="1"/>
</dbReference>
<dbReference type="GO" id="GO:0009279">
    <property type="term" value="C:cell outer membrane"/>
    <property type="evidence" value="ECO:0007669"/>
    <property type="project" value="UniProtKB-SubCell"/>
</dbReference>
<evidence type="ECO:0000256" key="4">
    <source>
        <dbReference type="ARBA" id="ARBA00022692"/>
    </source>
</evidence>
<sequence length="1102" mass="123709">MKENSFKRNRKAMMALLLCTGFIVTQPISVMAEEIMIFAQTAQQQKQSVSGVIKDATGEPVIGASVLEKGTTNGTITDFDGRFTLNVIPGTTLIISYIGYKTVEMKIVAGQPINLTLTEDSEMLEEVVVVGYGTMRKKDLTGSVVQINPSKIADQNPTSVQDVLRGTPGLQIGYDASAKGSDASILLRGQNSLGTNASPMIVLDGMAFYGELSEINPDDIAQIDVLKDASSAAIYGAKAAAGVIIITTKKGKEGKPVINVGANLSVSRKSDYRDYFDAAGYLKFHQDWRKMYYTYGQGEDGLYDYYQAKDGSGNLLYPAGYYDDPRTLTEGEQKAWASNIGVSGIGLSEGESMLGLFARRLEFNNSPMMMENFLNGRMVDWNDATFRTGFNQDYNASISGATERVNYYFSLGYINNEGAVQGNEYNAFRSNMKINAKITDWLEVGANVNFQDRSDGDIQVSLGSNYWDNNMLRNSPYASMYDNNGNYEQYPMSGLPTNGGYNYYFDRQYYDLEKGYTVLNTIFNAKITLPAGFSYQFNIAPRYQWFYDRYWMSADLPNASAADRGVNRGWSKNFDWNLNNTITWDKIFGEHHFTATLVQEAEEHRYWSDNVNARNITPSDALGFHYTQGANKTQSGFSTNDTHYTAASYLGRLFYSFKDRYMFTGTFRRDGYSGFGSNNPWGNFGSVGLSWVFSEENFMSDAHDWMDMGKLRLSWGTNGNREFGDVYSTLSNLSLAGGSMVYYQNGNSNVVNPLYMSRLAAPNLEWEKTKAWNIGLDFSFLNGRLTANMDYYLKKTTDMIMSQRLPSFSGFGSIMANLGEVQNQGFEIALNSTNIQNRNFTWNTSVGFSINKNKINHIYYDYDENGVEKDDTSNGWFIGQAIGTIWYYETDGVWQNTPEDIASAALVGQKPGDPKVVNHYTEDDRILEDGTRIPVYNDNDKVYQGTTAPPVYWNLRNDFTLWKDLTLSVSLYSYMGHKSRAGYWLNQENGGSQVTNGFNVAARKYWTPDNPTNDYCRLNAAGPNTGLANGVDKVYNRSFVRLDDITLGYTLPQKWTRKFMIDRIRLTASCKNVCTFDNWEYGDPETGGLATRTFNFGINVTL</sequence>
<proteinExistence type="inferred from homology"/>
<dbReference type="Gene3D" id="2.40.170.20">
    <property type="entry name" value="TonB-dependent receptor, beta-barrel domain"/>
    <property type="match status" value="1"/>
</dbReference>
<comment type="similarity">
    <text evidence="7">Belongs to the TonB-dependent receptor family.</text>
</comment>
<dbReference type="Pfam" id="PF13715">
    <property type="entry name" value="CarbopepD_reg_2"/>
    <property type="match status" value="1"/>
</dbReference>
<evidence type="ECO:0000313" key="9">
    <source>
        <dbReference type="Proteomes" id="UP001181239"/>
    </source>
</evidence>
<keyword evidence="6 7" id="KW-0998">Cell outer membrane</keyword>
<evidence type="ECO:0000313" key="8">
    <source>
        <dbReference type="EMBL" id="MDU0239272.1"/>
    </source>
</evidence>
<comment type="caution">
    <text evidence="8">The sequence shown here is derived from an EMBL/GenBank/DDBJ whole genome shotgun (WGS) entry which is preliminary data.</text>
</comment>
<evidence type="ECO:0000256" key="2">
    <source>
        <dbReference type="ARBA" id="ARBA00022448"/>
    </source>
</evidence>
<dbReference type="Pfam" id="PF07715">
    <property type="entry name" value="Plug"/>
    <property type="match status" value="1"/>
</dbReference>
<keyword evidence="3 7" id="KW-1134">Transmembrane beta strand</keyword>
<dbReference type="Proteomes" id="UP001181239">
    <property type="component" value="Unassembled WGS sequence"/>
</dbReference>
<dbReference type="SUPFAM" id="SSF49464">
    <property type="entry name" value="Carboxypeptidase regulatory domain-like"/>
    <property type="match status" value="1"/>
</dbReference>
<accession>A0A174KKQ3</accession>
<dbReference type="EMBL" id="JAWDET010000006">
    <property type="protein sequence ID" value="MDU0239272.1"/>
    <property type="molecule type" value="Genomic_DNA"/>
</dbReference>
<evidence type="ECO:0000256" key="7">
    <source>
        <dbReference type="PROSITE-ProRule" id="PRU01360"/>
    </source>
</evidence>
<name>A0A174KKQ3_PHOVU</name>
<organism evidence="8 9">
    <name type="scientific">Phocaeicola vulgatus</name>
    <name type="common">Bacteroides vulgatus</name>
    <dbReference type="NCBI Taxonomy" id="821"/>
    <lineage>
        <taxon>Bacteria</taxon>
        <taxon>Pseudomonadati</taxon>
        <taxon>Bacteroidota</taxon>
        <taxon>Bacteroidia</taxon>
        <taxon>Bacteroidales</taxon>
        <taxon>Bacteroidaceae</taxon>
        <taxon>Phocaeicola</taxon>
    </lineage>
</organism>
<keyword evidence="4 7" id="KW-0812">Transmembrane</keyword>
<dbReference type="AlphaFoldDB" id="A0A174KKQ3"/>
<dbReference type="Gene3D" id="2.60.40.1120">
    <property type="entry name" value="Carboxypeptidase-like, regulatory domain"/>
    <property type="match status" value="1"/>
</dbReference>
<keyword evidence="8" id="KW-0675">Receptor</keyword>
<dbReference type="InterPro" id="IPR036942">
    <property type="entry name" value="Beta-barrel_TonB_sf"/>
</dbReference>
<evidence type="ECO:0000256" key="5">
    <source>
        <dbReference type="ARBA" id="ARBA00023136"/>
    </source>
</evidence>
<dbReference type="InterPro" id="IPR023996">
    <property type="entry name" value="TonB-dep_OMP_SusC/RagA"/>
</dbReference>
<dbReference type="InterPro" id="IPR008969">
    <property type="entry name" value="CarboxyPept-like_regulatory"/>
</dbReference>
<evidence type="ECO:0000256" key="3">
    <source>
        <dbReference type="ARBA" id="ARBA00022452"/>
    </source>
</evidence>
<reference evidence="8" key="1">
    <citation type="submission" date="2023-10" db="EMBL/GenBank/DDBJ databases">
        <title>Genome of Potential pathogenic bacteria in Crohn's disease.</title>
        <authorList>
            <person name="Rodriguez-Palacios A."/>
        </authorList>
    </citation>
    <scope>NUCLEOTIDE SEQUENCE</scope>
    <source>
        <strain evidence="8">CavFT-hAR11</strain>
    </source>
</reference>
<dbReference type="InterPro" id="IPR012910">
    <property type="entry name" value="Plug_dom"/>
</dbReference>
<dbReference type="NCBIfam" id="TIGR04057">
    <property type="entry name" value="SusC_RagA_signa"/>
    <property type="match status" value="1"/>
</dbReference>
<dbReference type="RefSeq" id="WP_005840711.1">
    <property type="nucleotide sequence ID" value="NZ_CZAN01000008.1"/>
</dbReference>
<evidence type="ECO:0000256" key="6">
    <source>
        <dbReference type="ARBA" id="ARBA00023237"/>
    </source>
</evidence>
<comment type="subcellular location">
    <subcellularLocation>
        <location evidence="1 7">Cell outer membrane</location>
        <topology evidence="1 7">Multi-pass membrane protein</topology>
    </subcellularLocation>
</comment>
<dbReference type="InterPro" id="IPR037066">
    <property type="entry name" value="Plug_dom_sf"/>
</dbReference>
<dbReference type="PROSITE" id="PS52016">
    <property type="entry name" value="TONB_DEPENDENT_REC_3"/>
    <property type="match status" value="1"/>
</dbReference>